<dbReference type="AlphaFoldDB" id="A0A6G0U2Q9"/>
<gene>
    <name evidence="1" type="ORF">AGLY_002164</name>
</gene>
<organism evidence="1 2">
    <name type="scientific">Aphis glycines</name>
    <name type="common">Soybean aphid</name>
    <dbReference type="NCBI Taxonomy" id="307491"/>
    <lineage>
        <taxon>Eukaryota</taxon>
        <taxon>Metazoa</taxon>
        <taxon>Ecdysozoa</taxon>
        <taxon>Arthropoda</taxon>
        <taxon>Hexapoda</taxon>
        <taxon>Insecta</taxon>
        <taxon>Pterygota</taxon>
        <taxon>Neoptera</taxon>
        <taxon>Paraneoptera</taxon>
        <taxon>Hemiptera</taxon>
        <taxon>Sternorrhyncha</taxon>
        <taxon>Aphidomorpha</taxon>
        <taxon>Aphidoidea</taxon>
        <taxon>Aphididae</taxon>
        <taxon>Aphidini</taxon>
        <taxon>Aphis</taxon>
        <taxon>Aphis</taxon>
    </lineage>
</organism>
<protein>
    <submittedName>
        <fullName evidence="1">Uncharacterized protein</fullName>
    </submittedName>
</protein>
<sequence length="267" mass="30299">MVMTTDLKKNEFIKVKRLEYYGSLKSASAPNLVLINFRCVYSIRGSIAKAVSAAPSVSNVEKKGTRQKSFASLVFIIIFKMHTRDGMYFACVARNPSQHSIKRTIYKFILMKKKPSPKKNKKNLTFQKVYTCSYIKLQMITRVGKKFALQCWFNGYYCYYSGATILNGQAGNSTGPLNAPKPIIPPTHKTYDIIHFRAIRDFGRRRLGKAPSLSLKHHIVAMWRGVRRGAGAVRSAGRAEHLLVRWRRGGGGGKTTDRVCVCRRRRD</sequence>
<reference evidence="1 2" key="1">
    <citation type="submission" date="2019-08" db="EMBL/GenBank/DDBJ databases">
        <title>The genome of the soybean aphid Biotype 1, its phylome, world population structure and adaptation to the North American continent.</title>
        <authorList>
            <person name="Giordano R."/>
            <person name="Donthu R.K."/>
            <person name="Hernandez A.G."/>
            <person name="Wright C.L."/>
            <person name="Zimin A.V."/>
        </authorList>
    </citation>
    <scope>NUCLEOTIDE SEQUENCE [LARGE SCALE GENOMIC DNA]</scope>
    <source>
        <tissue evidence="1">Whole aphids</tissue>
    </source>
</reference>
<proteinExistence type="predicted"/>
<evidence type="ECO:0000313" key="2">
    <source>
        <dbReference type="Proteomes" id="UP000475862"/>
    </source>
</evidence>
<name>A0A6G0U2Q9_APHGL</name>
<dbReference type="EMBL" id="VYZN01000008">
    <property type="protein sequence ID" value="KAE9543364.1"/>
    <property type="molecule type" value="Genomic_DNA"/>
</dbReference>
<dbReference type="Proteomes" id="UP000475862">
    <property type="component" value="Unassembled WGS sequence"/>
</dbReference>
<keyword evidence="2" id="KW-1185">Reference proteome</keyword>
<accession>A0A6G0U2Q9</accession>
<comment type="caution">
    <text evidence="1">The sequence shown here is derived from an EMBL/GenBank/DDBJ whole genome shotgun (WGS) entry which is preliminary data.</text>
</comment>
<evidence type="ECO:0000313" key="1">
    <source>
        <dbReference type="EMBL" id="KAE9543364.1"/>
    </source>
</evidence>